<evidence type="ECO:0000256" key="1">
    <source>
        <dbReference type="ARBA" id="ARBA00023002"/>
    </source>
</evidence>
<organism evidence="7 8">
    <name type="scientific">Bordetella pertussis</name>
    <dbReference type="NCBI Taxonomy" id="520"/>
    <lineage>
        <taxon>Bacteria</taxon>
        <taxon>Pseudomonadati</taxon>
        <taxon>Pseudomonadota</taxon>
        <taxon>Betaproteobacteria</taxon>
        <taxon>Burkholderiales</taxon>
        <taxon>Alcaligenaceae</taxon>
        <taxon>Bordetella</taxon>
    </lineage>
</organism>
<dbReference type="InterPro" id="IPR024775">
    <property type="entry name" value="DinB-like"/>
</dbReference>
<dbReference type="PANTHER" id="PTHR23150:SF36">
    <property type="entry name" value="HERCYNINE OXYGENASE"/>
    <property type="match status" value="1"/>
</dbReference>
<feature type="domain" description="Sulfatase-modifying factor enzyme-like" evidence="5">
    <location>
        <begin position="192"/>
        <end position="329"/>
    </location>
</feature>
<evidence type="ECO:0000256" key="3">
    <source>
        <dbReference type="ARBA" id="ARBA00037882"/>
    </source>
</evidence>
<protein>
    <submittedName>
        <fullName evidence="7">Iron(II)-dependent oxidoreductase EgtB</fullName>
        <ecNumber evidence="7">1.8.-.-</ecNumber>
    </submittedName>
</protein>
<dbReference type="EC" id="1.8.-.-" evidence="7"/>
<name>A0A0E8CY98_BORPT</name>
<dbReference type="NCBIfam" id="TIGR03440">
    <property type="entry name" value="egtB_TIGR03440"/>
    <property type="match status" value="1"/>
</dbReference>
<dbReference type="SUPFAM" id="SSF56436">
    <property type="entry name" value="C-type lectin-like"/>
    <property type="match status" value="1"/>
</dbReference>
<dbReference type="InterPro" id="IPR051043">
    <property type="entry name" value="Sulfatase_Mod_Factor_Kinase"/>
</dbReference>
<dbReference type="GO" id="GO:0052699">
    <property type="term" value="P:ergothioneine biosynthetic process"/>
    <property type="evidence" value="ECO:0007669"/>
    <property type="project" value="InterPro"/>
</dbReference>
<dbReference type="Pfam" id="PF12867">
    <property type="entry name" value="DinB_2"/>
    <property type="match status" value="1"/>
</dbReference>
<dbReference type="InterPro" id="IPR016187">
    <property type="entry name" value="CTDL_fold"/>
</dbReference>
<dbReference type="SUPFAM" id="SSF109854">
    <property type="entry name" value="DinB/YfiT-like putative metalloenzymes"/>
    <property type="match status" value="1"/>
</dbReference>
<dbReference type="Proteomes" id="UP000255014">
    <property type="component" value="Unassembled WGS sequence"/>
</dbReference>
<evidence type="ECO:0000256" key="2">
    <source>
        <dbReference type="ARBA" id="ARBA00023004"/>
    </source>
</evidence>
<dbReference type="InterPro" id="IPR034660">
    <property type="entry name" value="DinB/YfiT-like"/>
</dbReference>
<sequence length="455" mass="51504">MESSACLLTRPGPPEPAPHPTGRYARIRAQSAALAEPLSPEDCQAQSMPDCSPVKWHLAHTTWFFETFVIGRFEPGRRPFDPQYRMLFNSYYNAVGARHPRPQRGLLTRPSLHEVLRYRAHVDQAMETLCARLAGVDSDFDALVELGLNHEQQHQELILTDLKHLFSCNPLRPAYAPPGIPALPAGTPAGWTRYDGGIVGIGHAGEGFAFDNETPAHEVLLRPFHLADRPVTQGEYLAFIQDGGYRRPELWLSLGWDQACQQNWRAPLYWEGQKDEWRVFTLHGLHALEPHAPVTHVSYYEADAYARWARVRLPREAEWELAARAPGASADAPANLLESGHLDPRPAPRGRRRAGAVVRRRLGMDLQRVRCLPGLHASSRRRRRIQRQVHVQPIRAARRLVRDPARTHPRHLPQLLPARGALAILRHPPCPRRLKGRHVAHTKSFMLEFRSSFGS</sequence>
<dbReference type="EMBL" id="UFTT01000002">
    <property type="protein sequence ID" value="SUV63884.1"/>
    <property type="molecule type" value="Genomic_DNA"/>
</dbReference>
<dbReference type="InterPro" id="IPR042095">
    <property type="entry name" value="SUMF_sf"/>
</dbReference>
<evidence type="ECO:0000256" key="4">
    <source>
        <dbReference type="SAM" id="MobiDB-lite"/>
    </source>
</evidence>
<comment type="pathway">
    <text evidence="3">Amino-acid biosynthesis; ergothioneine biosynthesis.</text>
</comment>
<evidence type="ECO:0000313" key="7">
    <source>
        <dbReference type="EMBL" id="SUV63884.1"/>
    </source>
</evidence>
<feature type="region of interest" description="Disordered" evidence="4">
    <location>
        <begin position="1"/>
        <end position="22"/>
    </location>
</feature>
<accession>A0A0E8CY98</accession>
<dbReference type="PANTHER" id="PTHR23150">
    <property type="entry name" value="SULFATASE MODIFYING FACTOR 1, 2"/>
    <property type="match status" value="1"/>
</dbReference>
<gene>
    <name evidence="7" type="primary">egtB</name>
    <name evidence="7" type="ORF">NCTC10911_00895</name>
</gene>
<dbReference type="AlphaFoldDB" id="A0A0E8CY98"/>
<evidence type="ECO:0000313" key="8">
    <source>
        <dbReference type="Proteomes" id="UP000255014"/>
    </source>
</evidence>
<evidence type="ECO:0000259" key="6">
    <source>
        <dbReference type="Pfam" id="PF12867"/>
    </source>
</evidence>
<feature type="region of interest" description="Disordered" evidence="4">
    <location>
        <begin position="332"/>
        <end position="354"/>
    </location>
</feature>
<dbReference type="Gene3D" id="3.90.1580.10">
    <property type="entry name" value="paralog of FGE (formylglycine-generating enzyme)"/>
    <property type="match status" value="1"/>
</dbReference>
<dbReference type="GO" id="GO:0016491">
    <property type="term" value="F:oxidoreductase activity"/>
    <property type="evidence" value="ECO:0007669"/>
    <property type="project" value="UniProtKB-KW"/>
</dbReference>
<reference evidence="7 8" key="1">
    <citation type="submission" date="2018-06" db="EMBL/GenBank/DDBJ databases">
        <authorList>
            <consortium name="Pathogen Informatics"/>
            <person name="Doyle S."/>
        </authorList>
    </citation>
    <scope>NUCLEOTIDE SEQUENCE [LARGE SCALE GENOMIC DNA]</scope>
    <source>
        <strain evidence="7 8">NCTC10911</strain>
    </source>
</reference>
<evidence type="ECO:0000259" key="5">
    <source>
        <dbReference type="Pfam" id="PF03781"/>
    </source>
</evidence>
<keyword evidence="2" id="KW-0408">Iron</keyword>
<dbReference type="InterPro" id="IPR005532">
    <property type="entry name" value="SUMF_dom"/>
</dbReference>
<proteinExistence type="predicted"/>
<dbReference type="InterPro" id="IPR017806">
    <property type="entry name" value="EgtB"/>
</dbReference>
<keyword evidence="1 7" id="KW-0560">Oxidoreductase</keyword>
<dbReference type="Pfam" id="PF03781">
    <property type="entry name" value="FGE-sulfatase"/>
    <property type="match status" value="1"/>
</dbReference>
<feature type="domain" description="DinB-like" evidence="6">
    <location>
        <begin position="25"/>
        <end position="158"/>
    </location>
</feature>